<proteinExistence type="predicted"/>
<feature type="non-terminal residue" evidence="1">
    <location>
        <position position="84"/>
    </location>
</feature>
<name>A0A8D9D668_BRACM</name>
<dbReference type="Gramene" id="A06p20660.2_BraZ1">
    <property type="protein sequence ID" value="A06p20660.2_BraZ1.CDS"/>
    <property type="gene ID" value="A06g20660.2_BraZ1"/>
</dbReference>
<gene>
    <name evidence="1" type="ORF">BRAPAZ1V2_A06P20660.2</name>
</gene>
<protein>
    <submittedName>
        <fullName evidence="1">Uncharacterized protein</fullName>
    </submittedName>
</protein>
<dbReference type="EMBL" id="LS974622">
    <property type="protein sequence ID" value="CAG7869826.1"/>
    <property type="molecule type" value="Genomic_DNA"/>
</dbReference>
<dbReference type="Proteomes" id="UP000694005">
    <property type="component" value="Chromosome A06"/>
</dbReference>
<dbReference type="AlphaFoldDB" id="A0A8D9D668"/>
<reference evidence="1 2" key="1">
    <citation type="submission" date="2021-07" db="EMBL/GenBank/DDBJ databases">
        <authorList>
            <consortium name="Genoscope - CEA"/>
            <person name="William W."/>
        </authorList>
    </citation>
    <scope>NUCLEOTIDE SEQUENCE [LARGE SCALE GENOMIC DNA]</scope>
</reference>
<evidence type="ECO:0000313" key="1">
    <source>
        <dbReference type="EMBL" id="CAG7869826.1"/>
    </source>
</evidence>
<organism evidence="1 2">
    <name type="scientific">Brassica campestris</name>
    <name type="common">Field mustard</name>
    <dbReference type="NCBI Taxonomy" id="3711"/>
    <lineage>
        <taxon>Eukaryota</taxon>
        <taxon>Viridiplantae</taxon>
        <taxon>Streptophyta</taxon>
        <taxon>Embryophyta</taxon>
        <taxon>Tracheophyta</taxon>
        <taxon>Spermatophyta</taxon>
        <taxon>Magnoliopsida</taxon>
        <taxon>eudicotyledons</taxon>
        <taxon>Gunneridae</taxon>
        <taxon>Pentapetalae</taxon>
        <taxon>rosids</taxon>
        <taxon>malvids</taxon>
        <taxon>Brassicales</taxon>
        <taxon>Brassicaceae</taxon>
        <taxon>Brassiceae</taxon>
        <taxon>Brassica</taxon>
    </lineage>
</organism>
<sequence>MILGCHMINDVDLSKFLCVSQPCSNVLCDEEEPQLVEDVDTEDITVGNVLIMAVPFLGQGNHLLKDQANHHKIRILVEGKSSFW</sequence>
<accession>A0A8D9D668</accession>
<evidence type="ECO:0000313" key="2">
    <source>
        <dbReference type="Proteomes" id="UP000694005"/>
    </source>
</evidence>